<dbReference type="Gene3D" id="3.60.21.10">
    <property type="match status" value="1"/>
</dbReference>
<evidence type="ECO:0000313" key="3">
    <source>
        <dbReference type="Proteomes" id="UP000326780"/>
    </source>
</evidence>
<feature type="domain" description="Calcineurin-like phosphoesterase" evidence="1">
    <location>
        <begin position="4"/>
        <end position="208"/>
    </location>
</feature>
<organism evidence="2 3">
    <name type="scientific">Variovorax paradoxus</name>
    <dbReference type="NCBI Taxonomy" id="34073"/>
    <lineage>
        <taxon>Bacteria</taxon>
        <taxon>Pseudomonadati</taxon>
        <taxon>Pseudomonadota</taxon>
        <taxon>Betaproteobacteria</taxon>
        <taxon>Burkholderiales</taxon>
        <taxon>Comamonadaceae</taxon>
        <taxon>Variovorax</taxon>
    </lineage>
</organism>
<protein>
    <submittedName>
        <fullName evidence="2">Serine/threonine protein phosphatase</fullName>
    </submittedName>
</protein>
<dbReference type="GO" id="GO:0016787">
    <property type="term" value="F:hydrolase activity"/>
    <property type="evidence" value="ECO:0007669"/>
    <property type="project" value="InterPro"/>
</dbReference>
<proteinExistence type="predicted"/>
<dbReference type="AlphaFoldDB" id="A0A5Q0M821"/>
<dbReference type="InterPro" id="IPR004843">
    <property type="entry name" value="Calcineurin-like_PHP"/>
</dbReference>
<dbReference type="SUPFAM" id="SSF56300">
    <property type="entry name" value="Metallo-dependent phosphatases"/>
    <property type="match status" value="1"/>
</dbReference>
<name>A0A5Q0M821_VARPD</name>
<dbReference type="PANTHER" id="PTHR30337">
    <property type="entry name" value="COMPONENT OF ATP-DEPENDENT DSDNA EXONUCLEASE"/>
    <property type="match status" value="1"/>
</dbReference>
<dbReference type="Pfam" id="PF00149">
    <property type="entry name" value="Metallophos"/>
    <property type="match status" value="1"/>
</dbReference>
<sequence length="371" mass="39999">MYALMADLHMHQWSAFASMNPDGVNNRLRGLLDEIERACKELSQANDTDTNPTVIMAGDVFHVRGSVNPVVLNSLIDCLAACHKQYGTRFVIIPGNHDLAGRDSERLGSAVTALECDYVTVTADTLTLSEHKVAMIPWHESTESLKAEILRVRDELVGSTTEGSVVDWDLVLHAPIDGVIDGLPSHGLDPAWLSETGFRRVYSGHYHNHKVFPAGLAVTEVVSIGALAHHTWSDVGTKAGFLLVDEDTMTWRKSHLPQFVDLSQLVAFDPNDVPLLVDGNYVRVRVEADKSKEVETARKELMDMGAMAVLVQAMPKAAAVRAGATVATVNAGASLEASVSEFIKGMTGLADSTRVATAAMDVLASVETSGD</sequence>
<gene>
    <name evidence="2" type="ORF">GFK26_18050</name>
</gene>
<dbReference type="InterPro" id="IPR050535">
    <property type="entry name" value="DNA_Repair-Maintenance_Comp"/>
</dbReference>
<evidence type="ECO:0000313" key="2">
    <source>
        <dbReference type="EMBL" id="QFZ84532.1"/>
    </source>
</evidence>
<reference evidence="2 3" key="1">
    <citation type="submission" date="2019-10" db="EMBL/GenBank/DDBJ databases">
        <title>Complete genome sequence of Variovorax paradoxus 5C-2.</title>
        <authorList>
            <person name="Gogoleva N.E."/>
            <person name="Balkin A.S."/>
        </authorList>
    </citation>
    <scope>NUCLEOTIDE SEQUENCE [LARGE SCALE GENOMIC DNA]</scope>
    <source>
        <strain evidence="2 3">5C-2</strain>
    </source>
</reference>
<dbReference type="RefSeq" id="WP_153283151.1">
    <property type="nucleotide sequence ID" value="NZ_CP045644.1"/>
</dbReference>
<dbReference type="PANTHER" id="PTHR30337:SF0">
    <property type="entry name" value="NUCLEASE SBCCD SUBUNIT D"/>
    <property type="match status" value="1"/>
</dbReference>
<dbReference type="Proteomes" id="UP000326780">
    <property type="component" value="Chromosome"/>
</dbReference>
<dbReference type="EMBL" id="CP045644">
    <property type="protein sequence ID" value="QFZ84532.1"/>
    <property type="molecule type" value="Genomic_DNA"/>
</dbReference>
<evidence type="ECO:0000259" key="1">
    <source>
        <dbReference type="Pfam" id="PF00149"/>
    </source>
</evidence>
<dbReference type="InterPro" id="IPR029052">
    <property type="entry name" value="Metallo-depent_PP-like"/>
</dbReference>
<accession>A0A5Q0M821</accession>